<reference evidence="2" key="1">
    <citation type="journal article" date="2012" name="J. Bacteriol.">
        <title>Genome sequence of the haloalkaliphilic methanotrophic bacterium Methylomicrobium alcaliphilum 20Z.</title>
        <authorList>
            <person name="Vuilleumier S."/>
            <person name="Khmelenina V.N."/>
            <person name="Bringel F."/>
            <person name="Reshetnikov A.S."/>
            <person name="Lajus A."/>
            <person name="Mangenot S."/>
            <person name="Rouy Z."/>
            <person name="Op den Camp H.J."/>
            <person name="Jetten M.S."/>
            <person name="Dispirito A.A."/>
            <person name="Dunfield P."/>
            <person name="Klotz M.G."/>
            <person name="Semrau J.D."/>
            <person name="Stein L.Y."/>
            <person name="Barbe V."/>
            <person name="Medigue C."/>
            <person name="Trotsenko Y.A."/>
            <person name="Kalyuzhnaya M.G."/>
        </authorList>
    </citation>
    <scope>NUCLEOTIDE SEQUENCE [LARGE SCALE GENOMIC DNA]</scope>
    <source>
        <strain evidence="2">DSM 19304 / NCIMB 14124 / VKM B-2133 / 20Z</strain>
    </source>
</reference>
<organism evidence="1 2">
    <name type="scientific">Methylotuvimicrobium alcaliphilum (strain DSM 19304 / NCIMB 14124 / VKM B-2133 / 20Z)</name>
    <name type="common">Methylomicrobium alcaliphilum</name>
    <dbReference type="NCBI Taxonomy" id="1091494"/>
    <lineage>
        <taxon>Bacteria</taxon>
        <taxon>Pseudomonadati</taxon>
        <taxon>Pseudomonadota</taxon>
        <taxon>Gammaproteobacteria</taxon>
        <taxon>Methylococcales</taxon>
        <taxon>Methylococcaceae</taxon>
        <taxon>Methylotuvimicrobium</taxon>
    </lineage>
</organism>
<dbReference type="Proteomes" id="UP000008315">
    <property type="component" value="Chromosome"/>
</dbReference>
<dbReference type="EMBL" id="FO082060">
    <property type="protein sequence ID" value="CCE23788.1"/>
    <property type="molecule type" value="Genomic_DNA"/>
</dbReference>
<accession>G4T453</accession>
<dbReference type="PATRIC" id="fig|271065.3.peg.2161"/>
<evidence type="ECO:0000313" key="2">
    <source>
        <dbReference type="Proteomes" id="UP000008315"/>
    </source>
</evidence>
<dbReference type="HOGENOM" id="CLU_2288179_0_0_6"/>
<sequence>MNRLPESVTQKFNELFAVIGKAGDDLKLATAEAAMAGNFDQVSAASDHCLRLQSLEMEIKNCLSHFESQYQQKSVESCVHKKARRCPRKSRVQSGSGGEIE</sequence>
<keyword evidence="2" id="KW-1185">Reference proteome</keyword>
<dbReference type="AlphaFoldDB" id="G4T453"/>
<name>G4T453_META2</name>
<evidence type="ECO:0000313" key="1">
    <source>
        <dbReference type="EMBL" id="CCE23788.1"/>
    </source>
</evidence>
<gene>
    <name evidence="1" type="ordered locus">MEALZ_2102</name>
</gene>
<dbReference type="KEGG" id="mah:MEALZ_2102"/>
<proteinExistence type="predicted"/>
<dbReference type="STRING" id="1091494.MEALZ_2102"/>
<dbReference type="RefSeq" id="WP_014148578.1">
    <property type="nucleotide sequence ID" value="NC_016112.1"/>
</dbReference>
<protein>
    <submittedName>
        <fullName evidence="1">Uncharacterized protein</fullName>
    </submittedName>
</protein>